<keyword evidence="6" id="KW-0325">Glycoprotein</keyword>
<dbReference type="InterPro" id="IPR000731">
    <property type="entry name" value="SSD"/>
</dbReference>
<evidence type="ECO:0000313" key="10">
    <source>
        <dbReference type="WBParaSite" id="ACRNAN_scaffold305.g13226.t1"/>
    </source>
</evidence>
<dbReference type="PANTHER" id="PTHR46022">
    <property type="entry name" value="PROTEIN PATCHED"/>
    <property type="match status" value="1"/>
</dbReference>
<reference evidence="10" key="1">
    <citation type="submission" date="2022-11" db="UniProtKB">
        <authorList>
            <consortium name="WormBaseParasite"/>
        </authorList>
    </citation>
    <scope>IDENTIFICATION</scope>
</reference>
<dbReference type="GO" id="GO:0005119">
    <property type="term" value="F:smoothened binding"/>
    <property type="evidence" value="ECO:0007669"/>
    <property type="project" value="TreeGrafter"/>
</dbReference>
<dbReference type="PANTHER" id="PTHR46022:SF1">
    <property type="entry name" value="PROTEIN PATCHED"/>
    <property type="match status" value="1"/>
</dbReference>
<dbReference type="GO" id="GO:0018996">
    <property type="term" value="P:molting cycle, collagen and cuticulin-based cuticle"/>
    <property type="evidence" value="ECO:0007669"/>
    <property type="project" value="UniProtKB-ARBA"/>
</dbReference>
<evidence type="ECO:0000256" key="2">
    <source>
        <dbReference type="ARBA" id="ARBA00005585"/>
    </source>
</evidence>
<accession>A0A914DLF7</accession>
<keyword evidence="4 7" id="KW-1133">Transmembrane helix</keyword>
<feature type="domain" description="SSD" evidence="8">
    <location>
        <begin position="608"/>
        <end position="769"/>
    </location>
</feature>
<feature type="transmembrane region" description="Helical" evidence="7">
    <location>
        <begin position="1226"/>
        <end position="1247"/>
    </location>
</feature>
<dbReference type="FunFam" id="1.20.1640.10:FF:000031">
    <property type="entry name" value="PaTChed family"/>
    <property type="match status" value="1"/>
</dbReference>
<comment type="similarity">
    <text evidence="2">Belongs to the patched family.</text>
</comment>
<proteinExistence type="inferred from homology"/>
<dbReference type="Pfam" id="PF12349">
    <property type="entry name" value="Sterol-sensing"/>
    <property type="match status" value="1"/>
</dbReference>
<dbReference type="GO" id="GO:0008158">
    <property type="term" value="F:hedgehog receptor activity"/>
    <property type="evidence" value="ECO:0007669"/>
    <property type="project" value="TreeGrafter"/>
</dbReference>
<feature type="transmembrane region" description="Helical" evidence="7">
    <location>
        <begin position="750"/>
        <end position="769"/>
    </location>
</feature>
<name>A0A914DLF7_9BILA</name>
<keyword evidence="5 7" id="KW-0472">Membrane</keyword>
<evidence type="ECO:0000259" key="8">
    <source>
        <dbReference type="PROSITE" id="PS50156"/>
    </source>
</evidence>
<evidence type="ECO:0000256" key="5">
    <source>
        <dbReference type="ARBA" id="ARBA00023136"/>
    </source>
</evidence>
<feature type="transmembrane region" description="Helical" evidence="7">
    <location>
        <begin position="1190"/>
        <end position="1214"/>
    </location>
</feature>
<evidence type="ECO:0000313" key="9">
    <source>
        <dbReference type="Proteomes" id="UP000887540"/>
    </source>
</evidence>
<feature type="transmembrane region" description="Helical" evidence="7">
    <location>
        <begin position="1163"/>
        <end position="1184"/>
    </location>
</feature>
<evidence type="ECO:0000256" key="4">
    <source>
        <dbReference type="ARBA" id="ARBA00022989"/>
    </source>
</evidence>
<dbReference type="GO" id="GO:0045879">
    <property type="term" value="P:negative regulation of smoothened signaling pathway"/>
    <property type="evidence" value="ECO:0007669"/>
    <property type="project" value="TreeGrafter"/>
</dbReference>
<feature type="transmembrane region" description="Helical" evidence="7">
    <location>
        <begin position="637"/>
        <end position="664"/>
    </location>
</feature>
<dbReference type="Gene3D" id="1.20.1640.10">
    <property type="entry name" value="Multidrug efflux transporter AcrB transmembrane domain"/>
    <property type="match status" value="3"/>
</dbReference>
<dbReference type="InterPro" id="IPR053958">
    <property type="entry name" value="HMGCR/SNAP/NPC1-like_SSD"/>
</dbReference>
<dbReference type="PROSITE" id="PS50156">
    <property type="entry name" value="SSD"/>
    <property type="match status" value="1"/>
</dbReference>
<dbReference type="GO" id="GO:0097108">
    <property type="term" value="F:hedgehog family protein binding"/>
    <property type="evidence" value="ECO:0007669"/>
    <property type="project" value="TreeGrafter"/>
</dbReference>
<dbReference type="Proteomes" id="UP000887540">
    <property type="component" value="Unplaced"/>
</dbReference>
<evidence type="ECO:0000256" key="3">
    <source>
        <dbReference type="ARBA" id="ARBA00022692"/>
    </source>
</evidence>
<organism evidence="9 10">
    <name type="scientific">Acrobeloides nanus</name>
    <dbReference type="NCBI Taxonomy" id="290746"/>
    <lineage>
        <taxon>Eukaryota</taxon>
        <taxon>Metazoa</taxon>
        <taxon>Ecdysozoa</taxon>
        <taxon>Nematoda</taxon>
        <taxon>Chromadorea</taxon>
        <taxon>Rhabditida</taxon>
        <taxon>Tylenchina</taxon>
        <taxon>Cephalobomorpha</taxon>
        <taxon>Cephaloboidea</taxon>
        <taxon>Cephalobidae</taxon>
        <taxon>Acrobeloides</taxon>
    </lineage>
</organism>
<feature type="transmembrane region" description="Helical" evidence="7">
    <location>
        <begin position="717"/>
        <end position="738"/>
    </location>
</feature>
<evidence type="ECO:0000256" key="7">
    <source>
        <dbReference type="SAM" id="Phobius"/>
    </source>
</evidence>
<dbReference type="GO" id="GO:0005886">
    <property type="term" value="C:plasma membrane"/>
    <property type="evidence" value="ECO:0007669"/>
    <property type="project" value="TreeGrafter"/>
</dbReference>
<evidence type="ECO:0000256" key="1">
    <source>
        <dbReference type="ARBA" id="ARBA00004141"/>
    </source>
</evidence>
<keyword evidence="3 7" id="KW-0812">Transmembrane</keyword>
<dbReference type="WBParaSite" id="ACRNAN_scaffold305.g13226.t1">
    <property type="protein sequence ID" value="ACRNAN_scaffold305.g13226.t1"/>
    <property type="gene ID" value="ACRNAN_scaffold305.g13226"/>
</dbReference>
<keyword evidence="9" id="KW-1185">Reference proteome</keyword>
<comment type="subcellular location">
    <subcellularLocation>
        <location evidence="1">Membrane</location>
        <topology evidence="1">Multi-pass membrane protein</topology>
    </subcellularLocation>
</comment>
<evidence type="ECO:0000256" key="6">
    <source>
        <dbReference type="ARBA" id="ARBA00023180"/>
    </source>
</evidence>
<protein>
    <submittedName>
        <fullName evidence="10">SSD domain-containing protein</fullName>
    </submittedName>
</protein>
<feature type="transmembrane region" description="Helical" evidence="7">
    <location>
        <begin position="1136"/>
        <end position="1156"/>
    </location>
</feature>
<feature type="transmembrane region" description="Helical" evidence="7">
    <location>
        <begin position="676"/>
        <end position="696"/>
    </location>
</feature>
<feature type="transmembrane region" description="Helical" evidence="7">
    <location>
        <begin position="607"/>
        <end position="625"/>
    </location>
</feature>
<dbReference type="SUPFAM" id="SSF82866">
    <property type="entry name" value="Multidrug efflux transporter AcrB transmembrane domain"/>
    <property type="match status" value="3"/>
</dbReference>
<feature type="transmembrane region" description="Helical" evidence="7">
    <location>
        <begin position="1282"/>
        <end position="1309"/>
    </location>
</feature>
<feature type="transmembrane region" description="Helical" evidence="7">
    <location>
        <begin position="1253"/>
        <end position="1273"/>
    </location>
</feature>
<sequence>MLFLIEPPAKRALVPPWLETWLIGKSNSADYSERWKRDFTERPTWCDADMSLQQIKRGNARGNKAALYSRSFIQRCLYQLGCYVQHHSFRVILSVLFLFSLCCYGLQFVHIETDIVKLWVSEGGRLHDELNYFSHVQNKYGNLSWTPNDEAKFIREEFDEKLFQRPEDEAGNTGYQVLIQTNEHPSENLLTEQGLLRHVQLLQEIVELQVEKYGMNWTLADICFKPGGLDMDDGSFFYSFKPVLERLVPCIWITPIDCFYEGSKPLGPTPPIDISGIRMFMEHLISDLQNHISWSNMNPEALIRGISEAFDIGTVKDFFLRTGIGAGYLERPCINPLDPSCPVLAPNYYESCKAMEILEQHLAISGLKLTDVLTAEVEEKADDDLFSGLANLFGFGGDSSSSAKKVQKREVEPIKGKANENTTPATTVQDKSKQCKTYRKSFLKWISDNKEKAQLLFGPHMPVYPNYGNIMRHGCQGFARTVLNWPTDMILGGIHHRNDTLHAEALQSVILVSTPTDVYKRLKGSAFIQQLTEEDDESTQTVNASLKWSPNMAEEVISAWQRRFTESIYNHEFNLRKDSEGGVIEKRIIHPLASTSISDMLEEFCNFNYAIIFIGYFLMLCYAIYSQMRFDGCLLSVNSAMGLACAGIFTVTFASIAGLGLSTWLGIEFNAATTQIVPFLTLGIGVDNMFLLLHNYPQITKSVKKNEIGVLMKETGMSILMTSLNNILSFLAGTILPIPALRSFCTQSSILLTFNLIAILTVYPAIISLDLRRKKSGRRDLCCCLISDDPIDNPSYESYAYGFDLGTPTEIIREKQQYHGLISRGKDEDVEDDGVQPWTLRAFLRNYYVPFISQPCTKFFVLVICIGLFVAGIVGIQNSTQGLDLSDVLPENTAPSAFLKARDKYFSFYPMFIVLRGEEIDFSKKQHLIEGLRRDIGKSRFVVKLENGEPSERYWLALFKEWLVGLQQKLDDAQKQGLLDDFDKKNQSTSNELKIAYSLVCSYGNTYDCSRVGRVRLIDESGTVNPEGFYNYLYAWHEYESMFYRVSQASFYPRLHKLRKGPPENKFRFFVPPAPKPMYSQIPFYLTGLTDTTVIVEMIKEIREISENYTRRGLDNYPNGVAFTFWEQYMDLNTNLFKAISMIAFAVFCVISLLLFNPWAASCIMVILLMMTVELAGFLGWYGIKLNPVSAVTLITAVGIGVEFTAHVVFAFLTSLGSRDERMAACIDRVFVPVIHGALSTLLGILMLGFSEVFVPVIHGALSTLLGILMLGFSEFEFVQKYFFVVMSALIIIGLINGLALLPVLLSLIGPSCEIRPRRSRNHLPVPPPLPKKLQRVEMNSTRNSKSPEKGKEMKNLIAQPQVVFSKTRDHIDHTIAKSVSSFNKRPGAHQLLEENDAAADVVL</sequence>
<feature type="transmembrane region" description="Helical" evidence="7">
    <location>
        <begin position="859"/>
        <end position="876"/>
    </location>
</feature>